<dbReference type="Proteomes" id="UP000799778">
    <property type="component" value="Unassembled WGS sequence"/>
</dbReference>
<comment type="similarity">
    <text evidence="4">Belongs to the RTC4 family.</text>
</comment>
<protein>
    <recommendedName>
        <fullName evidence="5">Restriction of telomere capping protein 4</fullName>
    </recommendedName>
</protein>
<evidence type="ECO:0000256" key="1">
    <source>
        <dbReference type="ARBA" id="ARBA00002738"/>
    </source>
</evidence>
<evidence type="ECO:0000256" key="8">
    <source>
        <dbReference type="SAM" id="MobiDB-lite"/>
    </source>
</evidence>
<evidence type="ECO:0000259" key="9">
    <source>
        <dbReference type="SMART" id="SM01312"/>
    </source>
</evidence>
<keyword evidence="11" id="KW-1185">Reference proteome</keyword>
<evidence type="ECO:0000256" key="5">
    <source>
        <dbReference type="ARBA" id="ARBA00015162"/>
    </source>
</evidence>
<evidence type="ECO:0000256" key="7">
    <source>
        <dbReference type="ARBA" id="ARBA00023242"/>
    </source>
</evidence>
<keyword evidence="6" id="KW-0963">Cytoplasm</keyword>
<dbReference type="EMBL" id="ML978071">
    <property type="protein sequence ID" value="KAF2013389.1"/>
    <property type="molecule type" value="Genomic_DNA"/>
</dbReference>
<evidence type="ECO:0000256" key="2">
    <source>
        <dbReference type="ARBA" id="ARBA00004123"/>
    </source>
</evidence>
<dbReference type="GeneID" id="54285886"/>
<evidence type="ECO:0000313" key="11">
    <source>
        <dbReference type="Proteomes" id="UP000799778"/>
    </source>
</evidence>
<dbReference type="OrthoDB" id="128308at2759"/>
<feature type="region of interest" description="Disordered" evidence="8">
    <location>
        <begin position="1"/>
        <end position="328"/>
    </location>
</feature>
<dbReference type="PANTHER" id="PTHR41391">
    <property type="entry name" value="RESTRICTION OF TELOMERE CAPPING PROTEIN 4"/>
    <property type="match status" value="1"/>
</dbReference>
<dbReference type="GO" id="GO:0005634">
    <property type="term" value="C:nucleus"/>
    <property type="evidence" value="ECO:0007669"/>
    <property type="project" value="UniProtKB-SubCell"/>
</dbReference>
<reference evidence="10" key="1">
    <citation type="journal article" date="2020" name="Stud. Mycol.">
        <title>101 Dothideomycetes genomes: a test case for predicting lifestyles and emergence of pathogens.</title>
        <authorList>
            <person name="Haridas S."/>
            <person name="Albert R."/>
            <person name="Binder M."/>
            <person name="Bloem J."/>
            <person name="Labutti K."/>
            <person name="Salamov A."/>
            <person name="Andreopoulos B."/>
            <person name="Baker S."/>
            <person name="Barry K."/>
            <person name="Bills G."/>
            <person name="Bluhm B."/>
            <person name="Cannon C."/>
            <person name="Castanera R."/>
            <person name="Culley D."/>
            <person name="Daum C."/>
            <person name="Ezra D."/>
            <person name="Gonzalez J."/>
            <person name="Henrissat B."/>
            <person name="Kuo A."/>
            <person name="Liang C."/>
            <person name="Lipzen A."/>
            <person name="Lutzoni F."/>
            <person name="Magnuson J."/>
            <person name="Mondo S."/>
            <person name="Nolan M."/>
            <person name="Ohm R."/>
            <person name="Pangilinan J."/>
            <person name="Park H.-J."/>
            <person name="Ramirez L."/>
            <person name="Alfaro M."/>
            <person name="Sun H."/>
            <person name="Tritt A."/>
            <person name="Yoshinaga Y."/>
            <person name="Zwiers L.-H."/>
            <person name="Turgeon B."/>
            <person name="Goodwin S."/>
            <person name="Spatafora J."/>
            <person name="Crous P."/>
            <person name="Grigoriev I."/>
        </authorList>
    </citation>
    <scope>NUCLEOTIDE SEQUENCE</scope>
    <source>
        <strain evidence="10">CBS 175.79</strain>
    </source>
</reference>
<evidence type="ECO:0000256" key="4">
    <source>
        <dbReference type="ARBA" id="ARBA00009461"/>
    </source>
</evidence>
<dbReference type="GO" id="GO:0005737">
    <property type="term" value="C:cytoplasm"/>
    <property type="evidence" value="ECO:0007669"/>
    <property type="project" value="UniProtKB-SubCell"/>
</dbReference>
<name>A0A6A5XKI2_9PLEO</name>
<dbReference type="SMART" id="SM01312">
    <property type="entry name" value="RTC4"/>
    <property type="match status" value="1"/>
</dbReference>
<evidence type="ECO:0000256" key="3">
    <source>
        <dbReference type="ARBA" id="ARBA00004496"/>
    </source>
</evidence>
<organism evidence="10 11">
    <name type="scientific">Aaosphaeria arxii CBS 175.79</name>
    <dbReference type="NCBI Taxonomy" id="1450172"/>
    <lineage>
        <taxon>Eukaryota</taxon>
        <taxon>Fungi</taxon>
        <taxon>Dikarya</taxon>
        <taxon>Ascomycota</taxon>
        <taxon>Pezizomycotina</taxon>
        <taxon>Dothideomycetes</taxon>
        <taxon>Pleosporomycetidae</taxon>
        <taxon>Pleosporales</taxon>
        <taxon>Pleosporales incertae sedis</taxon>
        <taxon>Aaosphaeria</taxon>
    </lineage>
</organism>
<dbReference type="AlphaFoldDB" id="A0A6A5XKI2"/>
<feature type="compositionally biased region" description="Pro residues" evidence="8">
    <location>
        <begin position="73"/>
        <end position="83"/>
    </location>
</feature>
<evidence type="ECO:0000256" key="6">
    <source>
        <dbReference type="ARBA" id="ARBA00022490"/>
    </source>
</evidence>
<accession>A0A6A5XKI2</accession>
<dbReference type="RefSeq" id="XP_033381728.1">
    <property type="nucleotide sequence ID" value="XM_033528489.1"/>
</dbReference>
<proteinExistence type="inferred from homology"/>
<gene>
    <name evidence="10" type="ORF">BU24DRAFT_424392</name>
</gene>
<feature type="domain" description="Restriction of telomere capping protein 4 C-terminal" evidence="9">
    <location>
        <begin position="418"/>
        <end position="540"/>
    </location>
</feature>
<dbReference type="InterPro" id="IPR028094">
    <property type="entry name" value="RTC4_C"/>
</dbReference>
<evidence type="ECO:0000313" key="10">
    <source>
        <dbReference type="EMBL" id="KAF2013389.1"/>
    </source>
</evidence>
<dbReference type="Pfam" id="PF14474">
    <property type="entry name" value="RTC4"/>
    <property type="match status" value="1"/>
</dbReference>
<dbReference type="PANTHER" id="PTHR41391:SF1">
    <property type="entry name" value="RESTRICTION OF TELOMERE CAPPING PROTEIN 4"/>
    <property type="match status" value="1"/>
</dbReference>
<keyword evidence="7" id="KW-0539">Nucleus</keyword>
<feature type="compositionally biased region" description="Polar residues" evidence="8">
    <location>
        <begin position="13"/>
        <end position="24"/>
    </location>
</feature>
<comment type="function">
    <text evidence="1">May be involved in a process influencing telomere capping.</text>
</comment>
<sequence>MPQLRRGAPRLLSQVNNKPHATTSDYHDGEAPVAMTSTVKTPKRLSDEEVNADPISSSDEDATPAFLQTRKPSPSPAPKPAPPAKSSKPPRAFNADQIQTKKGRTKRNAPLKVPPRGAHKKSSAEALKGGVEGGNESEDSSSQVSVGKRKAYDDEKDNPFKGMEFEVKKARLPQRSYTKNIHNPGPAAQKTYGGSAKKTYGKSTASAGSRYEDSMKHMAGITKALRQNEKGDDVSDISDFSMEDNVPPPPARGMKGAKDKDKENTTPPPKEVPINLLAHIGGPLDAPASPSFLESDPEEDEPSHSDNNSTFPAKRGTATRIRTGQSSEELKNIEQYLQDAPQMKSDDKCPLCDKPVEQEHYWKFFKGKQMSVRHQQMFCHEHQLREAQATYKESGYPSIDWAALPARIKQFRHKLLAILRDEQPSVFRDQHAERVAAGEDRSVRTLIQKDVTVGSPTGYYGSRGLRAMMETISTHLADELREQNEVDRVVSFGGFATFILKVLVPEVTTWLVMDDLECSKDAARECIKESANLGLIVHEEVEDEVSFMEDDDSD</sequence>
<comment type="subcellular location">
    <subcellularLocation>
        <location evidence="3">Cytoplasm</location>
    </subcellularLocation>
    <subcellularLocation>
        <location evidence="2">Nucleus</location>
    </subcellularLocation>
</comment>
<feature type="compositionally biased region" description="Basic and acidic residues" evidence="8">
    <location>
        <begin position="150"/>
        <end position="169"/>
    </location>
</feature>
<dbReference type="InterPro" id="IPR039024">
    <property type="entry name" value="RTC4"/>
</dbReference>